<dbReference type="PANTHER" id="PTHR43173:SF19">
    <property type="entry name" value="AARF DOMAIN-CONTAINING PROTEIN KINASE 1"/>
    <property type="match status" value="1"/>
</dbReference>
<dbReference type="Proteomes" id="UP000184356">
    <property type="component" value="Unassembled WGS sequence"/>
</dbReference>
<evidence type="ECO:0000313" key="5">
    <source>
        <dbReference type="Proteomes" id="UP000184356"/>
    </source>
</evidence>
<feature type="compositionally biased region" description="Polar residues" evidence="2">
    <location>
        <begin position="69"/>
        <end position="80"/>
    </location>
</feature>
<gene>
    <name evidence="4" type="ORF">ASPSYDRAFT_51232</name>
</gene>
<dbReference type="STRING" id="1036612.A0A1L9T112"/>
<dbReference type="InterPro" id="IPR045307">
    <property type="entry name" value="ADCK1_dom"/>
</dbReference>
<sequence length="614" mass="69088">MRVALRTPLRALGFDPAPVVRYTSGSALKGLARQDTRALPSAWTPGLSRSNASNFLPRDSRAPFSTKTFRLSGSQETASGQGKKKQSGADQSGKKWIKYGIIGGVITVGAVTFSGDARHFYRAAERSGRVVGTLAVCINDYRVTLKQETATPEERSEVIRACHKRCAERTLRVLEKNGSIFIKLGQHLSSMGYLLPLEWTTTFVPLQDKCPVSSIESIEEMFVADTGKRIDELFETFEPTPIGAASLAQVHIGTLKETGQKVAVKVQHPALAEWAPLDLALTRMTFSTLKKFFPEYDLEWLSKEMDLSLPQELDFRMEAENANRASEYFKKHSDAPLVIPGVVSARKRILVMEFLTGARPDDLEFLDANHIDRDEVSAALAHIFNEMIFGDDAPLHCDPHGGNIAIRKNPDRKHRNFDIILYDHGLYRDIARETRRNYAKLWLSVIEADESRMREYSRKVAGVTDEQFPLFASAITGRDYTVLTKQSITSTRTEAEKENISGALGEGMLQQLVELLGQVPRIMLLILKTNDLTRSLDENLHTRQGPVRTFLILARYATRTVFEEQMEIVRESGGLLRPSNFWRFLCAWTKFLRVELKLSVYETVLSLKSRMGLL</sequence>
<dbReference type="PANTHER" id="PTHR43173">
    <property type="entry name" value="ABC1 FAMILY PROTEIN"/>
    <property type="match status" value="1"/>
</dbReference>
<evidence type="ECO:0000313" key="4">
    <source>
        <dbReference type="EMBL" id="OJJ53126.1"/>
    </source>
</evidence>
<dbReference type="RefSeq" id="XP_040696932.1">
    <property type="nucleotide sequence ID" value="XM_040848254.1"/>
</dbReference>
<proteinExistence type="inferred from homology"/>
<feature type="domain" description="ABC1 atypical kinase-like" evidence="3">
    <location>
        <begin position="206"/>
        <end position="456"/>
    </location>
</feature>
<evidence type="ECO:0000259" key="3">
    <source>
        <dbReference type="Pfam" id="PF03109"/>
    </source>
</evidence>
<dbReference type="InterPro" id="IPR051130">
    <property type="entry name" value="Mito_struct-func_regulator"/>
</dbReference>
<dbReference type="GO" id="GO:0055088">
    <property type="term" value="P:lipid homeostasis"/>
    <property type="evidence" value="ECO:0007669"/>
    <property type="project" value="TreeGrafter"/>
</dbReference>
<comment type="similarity">
    <text evidence="1">Belongs to the protein kinase superfamily. ADCK protein kinase family.</text>
</comment>
<accession>A0A1L9T112</accession>
<dbReference type="AlphaFoldDB" id="A0A1L9T112"/>
<dbReference type="GeneID" id="63764327"/>
<reference evidence="5" key="1">
    <citation type="journal article" date="2017" name="Genome Biol.">
        <title>Comparative genomics reveals high biological diversity and specific adaptations in the industrially and medically important fungal genus Aspergillus.</title>
        <authorList>
            <person name="de Vries R.P."/>
            <person name="Riley R."/>
            <person name="Wiebenga A."/>
            <person name="Aguilar-Osorio G."/>
            <person name="Amillis S."/>
            <person name="Uchima C.A."/>
            <person name="Anderluh G."/>
            <person name="Asadollahi M."/>
            <person name="Askin M."/>
            <person name="Barry K."/>
            <person name="Battaglia E."/>
            <person name="Bayram O."/>
            <person name="Benocci T."/>
            <person name="Braus-Stromeyer S.A."/>
            <person name="Caldana C."/>
            <person name="Canovas D."/>
            <person name="Cerqueira G.C."/>
            <person name="Chen F."/>
            <person name="Chen W."/>
            <person name="Choi C."/>
            <person name="Clum A."/>
            <person name="Dos Santos R.A."/>
            <person name="Damasio A.R."/>
            <person name="Diallinas G."/>
            <person name="Emri T."/>
            <person name="Fekete E."/>
            <person name="Flipphi M."/>
            <person name="Freyberg S."/>
            <person name="Gallo A."/>
            <person name="Gournas C."/>
            <person name="Habgood R."/>
            <person name="Hainaut M."/>
            <person name="Harispe M.L."/>
            <person name="Henrissat B."/>
            <person name="Hilden K.S."/>
            <person name="Hope R."/>
            <person name="Hossain A."/>
            <person name="Karabika E."/>
            <person name="Karaffa L."/>
            <person name="Karanyi Z."/>
            <person name="Krasevec N."/>
            <person name="Kuo A."/>
            <person name="Kusch H."/>
            <person name="LaButti K."/>
            <person name="Lagendijk E.L."/>
            <person name="Lapidus A."/>
            <person name="Levasseur A."/>
            <person name="Lindquist E."/>
            <person name="Lipzen A."/>
            <person name="Logrieco A.F."/>
            <person name="MacCabe A."/>
            <person name="Maekelae M.R."/>
            <person name="Malavazi I."/>
            <person name="Melin P."/>
            <person name="Meyer V."/>
            <person name="Mielnichuk N."/>
            <person name="Miskei M."/>
            <person name="Molnar A.P."/>
            <person name="Mule G."/>
            <person name="Ngan C.Y."/>
            <person name="Orejas M."/>
            <person name="Orosz E."/>
            <person name="Ouedraogo J.P."/>
            <person name="Overkamp K.M."/>
            <person name="Park H.-S."/>
            <person name="Perrone G."/>
            <person name="Piumi F."/>
            <person name="Punt P.J."/>
            <person name="Ram A.F."/>
            <person name="Ramon A."/>
            <person name="Rauscher S."/>
            <person name="Record E."/>
            <person name="Riano-Pachon D.M."/>
            <person name="Robert V."/>
            <person name="Roehrig J."/>
            <person name="Ruller R."/>
            <person name="Salamov A."/>
            <person name="Salih N.S."/>
            <person name="Samson R.A."/>
            <person name="Sandor E."/>
            <person name="Sanguinetti M."/>
            <person name="Schuetze T."/>
            <person name="Sepcic K."/>
            <person name="Shelest E."/>
            <person name="Sherlock G."/>
            <person name="Sophianopoulou V."/>
            <person name="Squina F.M."/>
            <person name="Sun H."/>
            <person name="Susca A."/>
            <person name="Todd R.B."/>
            <person name="Tsang A."/>
            <person name="Unkles S.E."/>
            <person name="van de Wiele N."/>
            <person name="van Rossen-Uffink D."/>
            <person name="Oliveira J.V."/>
            <person name="Vesth T.C."/>
            <person name="Visser J."/>
            <person name="Yu J.-H."/>
            <person name="Zhou M."/>
            <person name="Andersen M.R."/>
            <person name="Archer D.B."/>
            <person name="Baker S.E."/>
            <person name="Benoit I."/>
            <person name="Brakhage A.A."/>
            <person name="Braus G.H."/>
            <person name="Fischer R."/>
            <person name="Frisvad J.C."/>
            <person name="Goldman G.H."/>
            <person name="Houbraken J."/>
            <person name="Oakley B."/>
            <person name="Pocsi I."/>
            <person name="Scazzocchio C."/>
            <person name="Seiboth B."/>
            <person name="vanKuyk P.A."/>
            <person name="Wortman J."/>
            <person name="Dyer P.S."/>
            <person name="Grigoriev I.V."/>
        </authorList>
    </citation>
    <scope>NUCLEOTIDE SEQUENCE [LARGE SCALE GENOMIC DNA]</scope>
    <source>
        <strain evidence="5">CBS 593.65</strain>
    </source>
</reference>
<feature type="region of interest" description="Disordered" evidence="2">
    <location>
        <begin position="69"/>
        <end position="89"/>
    </location>
</feature>
<dbReference type="SUPFAM" id="SSF56112">
    <property type="entry name" value="Protein kinase-like (PK-like)"/>
    <property type="match status" value="1"/>
</dbReference>
<dbReference type="CDD" id="cd13969">
    <property type="entry name" value="ADCK1-like"/>
    <property type="match status" value="1"/>
</dbReference>
<dbReference type="VEuPathDB" id="FungiDB:ASPSYDRAFT_51232"/>
<dbReference type="GO" id="GO:0007005">
    <property type="term" value="P:mitochondrion organization"/>
    <property type="evidence" value="ECO:0007669"/>
    <property type="project" value="TreeGrafter"/>
</dbReference>
<evidence type="ECO:0000256" key="2">
    <source>
        <dbReference type="SAM" id="MobiDB-lite"/>
    </source>
</evidence>
<dbReference type="InterPro" id="IPR011009">
    <property type="entry name" value="Kinase-like_dom_sf"/>
</dbReference>
<dbReference type="GO" id="GO:0005743">
    <property type="term" value="C:mitochondrial inner membrane"/>
    <property type="evidence" value="ECO:0007669"/>
    <property type="project" value="TreeGrafter"/>
</dbReference>
<dbReference type="Pfam" id="PF03109">
    <property type="entry name" value="ABC1"/>
    <property type="match status" value="1"/>
</dbReference>
<dbReference type="InterPro" id="IPR004147">
    <property type="entry name" value="ABC1_dom"/>
</dbReference>
<dbReference type="OrthoDB" id="427480at2759"/>
<dbReference type="EMBL" id="KV878598">
    <property type="protein sequence ID" value="OJJ53126.1"/>
    <property type="molecule type" value="Genomic_DNA"/>
</dbReference>
<keyword evidence="5" id="KW-1185">Reference proteome</keyword>
<protein>
    <recommendedName>
        <fullName evidence="3">ABC1 atypical kinase-like domain-containing protein</fullName>
    </recommendedName>
</protein>
<organism evidence="4 5">
    <name type="scientific">Aspergillus sydowii CBS 593.65</name>
    <dbReference type="NCBI Taxonomy" id="1036612"/>
    <lineage>
        <taxon>Eukaryota</taxon>
        <taxon>Fungi</taxon>
        <taxon>Dikarya</taxon>
        <taxon>Ascomycota</taxon>
        <taxon>Pezizomycotina</taxon>
        <taxon>Eurotiomycetes</taxon>
        <taxon>Eurotiomycetidae</taxon>
        <taxon>Eurotiales</taxon>
        <taxon>Aspergillaceae</taxon>
        <taxon>Aspergillus</taxon>
        <taxon>Aspergillus subgen. Nidulantes</taxon>
    </lineage>
</organism>
<name>A0A1L9T112_9EURO</name>
<evidence type="ECO:0000256" key="1">
    <source>
        <dbReference type="ARBA" id="ARBA00009670"/>
    </source>
</evidence>